<dbReference type="GO" id="GO:0015833">
    <property type="term" value="P:peptide transport"/>
    <property type="evidence" value="ECO:0007669"/>
    <property type="project" value="TreeGrafter"/>
</dbReference>
<dbReference type="GO" id="GO:0043190">
    <property type="term" value="C:ATP-binding cassette (ABC) transporter complex"/>
    <property type="evidence" value="ECO:0007669"/>
    <property type="project" value="InterPro"/>
</dbReference>
<evidence type="ECO:0000313" key="6">
    <source>
        <dbReference type="EMBL" id="TMJ04022.1"/>
    </source>
</evidence>
<dbReference type="GO" id="GO:1904680">
    <property type="term" value="F:peptide transmembrane transporter activity"/>
    <property type="evidence" value="ECO:0007669"/>
    <property type="project" value="TreeGrafter"/>
</dbReference>
<evidence type="ECO:0000256" key="3">
    <source>
        <dbReference type="ARBA" id="ARBA00022448"/>
    </source>
</evidence>
<dbReference type="PROSITE" id="PS01040">
    <property type="entry name" value="SBP_BACTERIAL_5"/>
    <property type="match status" value="1"/>
</dbReference>
<dbReference type="InterPro" id="IPR039424">
    <property type="entry name" value="SBP_5"/>
</dbReference>
<evidence type="ECO:0000256" key="1">
    <source>
        <dbReference type="ARBA" id="ARBA00004193"/>
    </source>
</evidence>
<keyword evidence="3" id="KW-0813">Transport</keyword>
<dbReference type="InterPro" id="IPR006311">
    <property type="entry name" value="TAT_signal"/>
</dbReference>
<dbReference type="Pfam" id="PF00496">
    <property type="entry name" value="SBP_bac_5"/>
    <property type="match status" value="1"/>
</dbReference>
<evidence type="ECO:0000256" key="4">
    <source>
        <dbReference type="ARBA" id="ARBA00022729"/>
    </source>
</evidence>
<comment type="similarity">
    <text evidence="2">Belongs to the bacterial solute-binding protein 5 family.</text>
</comment>
<dbReference type="EMBL" id="VBAJ01000273">
    <property type="protein sequence ID" value="TMJ04022.1"/>
    <property type="molecule type" value="Genomic_DNA"/>
</dbReference>
<evidence type="ECO:0000313" key="9">
    <source>
        <dbReference type="Proteomes" id="UP000318661"/>
    </source>
</evidence>
<evidence type="ECO:0000256" key="2">
    <source>
        <dbReference type="ARBA" id="ARBA00005695"/>
    </source>
</evidence>
<reference evidence="8 9" key="1">
    <citation type="journal article" date="2019" name="Nat. Microbiol.">
        <title>Mediterranean grassland soil C-N compound turnover is dependent on rainfall and depth, and is mediated by genomically divergent microorganisms.</title>
        <authorList>
            <person name="Diamond S."/>
            <person name="Andeer P.F."/>
            <person name="Li Z."/>
            <person name="Crits-Christoph A."/>
            <person name="Burstein D."/>
            <person name="Anantharaman K."/>
            <person name="Lane K.R."/>
            <person name="Thomas B.C."/>
            <person name="Pan C."/>
            <person name="Northen T.R."/>
            <person name="Banfield J.F."/>
        </authorList>
    </citation>
    <scope>NUCLEOTIDE SEQUENCE [LARGE SCALE GENOMIC DNA]</scope>
    <source>
        <strain evidence="7">NP_1</strain>
        <strain evidence="6">NP_2</strain>
    </source>
</reference>
<dbReference type="InterPro" id="IPR030678">
    <property type="entry name" value="Peptide/Ni-bd"/>
</dbReference>
<name>A0A537LSW2_9BACT</name>
<dbReference type="InterPro" id="IPR023765">
    <property type="entry name" value="SBP_5_CS"/>
</dbReference>
<dbReference type="GO" id="GO:0042597">
    <property type="term" value="C:periplasmic space"/>
    <property type="evidence" value="ECO:0007669"/>
    <property type="project" value="UniProtKB-ARBA"/>
</dbReference>
<proteinExistence type="inferred from homology"/>
<dbReference type="InterPro" id="IPR000914">
    <property type="entry name" value="SBP_5_dom"/>
</dbReference>
<dbReference type="AlphaFoldDB" id="A0A537LSW2"/>
<dbReference type="Gene3D" id="3.90.76.10">
    <property type="entry name" value="Dipeptide-binding Protein, Domain 1"/>
    <property type="match status" value="1"/>
</dbReference>
<comment type="caution">
    <text evidence="7">The sequence shown here is derived from an EMBL/GenBank/DDBJ whole genome shotgun (WGS) entry which is preliminary data.</text>
</comment>
<accession>A0A537LSW2</accession>
<dbReference type="Proteomes" id="UP000318661">
    <property type="component" value="Unassembled WGS sequence"/>
</dbReference>
<organism evidence="7 8">
    <name type="scientific">Candidatus Segetimicrobium genomatis</name>
    <dbReference type="NCBI Taxonomy" id="2569760"/>
    <lineage>
        <taxon>Bacteria</taxon>
        <taxon>Bacillati</taxon>
        <taxon>Candidatus Sysuimicrobiota</taxon>
        <taxon>Candidatus Sysuimicrobiia</taxon>
        <taxon>Candidatus Sysuimicrobiales</taxon>
        <taxon>Candidatus Segetimicrobiaceae</taxon>
        <taxon>Candidatus Segetimicrobium</taxon>
    </lineage>
</organism>
<dbReference type="PROSITE" id="PS51318">
    <property type="entry name" value="TAT"/>
    <property type="match status" value="1"/>
</dbReference>
<keyword evidence="4" id="KW-0732">Signal</keyword>
<evidence type="ECO:0000313" key="7">
    <source>
        <dbReference type="EMBL" id="TMJ11109.1"/>
    </source>
</evidence>
<dbReference type="Gene3D" id="3.10.105.10">
    <property type="entry name" value="Dipeptide-binding Protein, Domain 3"/>
    <property type="match status" value="1"/>
</dbReference>
<protein>
    <recommendedName>
        <fullName evidence="5">Solute-binding protein family 5 domain-containing protein</fullName>
    </recommendedName>
</protein>
<dbReference type="EMBL" id="VBAI01000077">
    <property type="protein sequence ID" value="TMJ11109.1"/>
    <property type="molecule type" value="Genomic_DNA"/>
</dbReference>
<dbReference type="Gene3D" id="3.40.190.10">
    <property type="entry name" value="Periplasmic binding protein-like II"/>
    <property type="match status" value="1"/>
</dbReference>
<comment type="subcellular location">
    <subcellularLocation>
        <location evidence="1">Cell membrane</location>
        <topology evidence="1">Lipid-anchor</topology>
    </subcellularLocation>
</comment>
<evidence type="ECO:0000259" key="5">
    <source>
        <dbReference type="Pfam" id="PF00496"/>
    </source>
</evidence>
<sequence length="539" mass="59399">MRNDELASLVDSLRSGTLSRREFLRRAAALGISLVAAQSLLSTFATRAWAAAGVPRRGGVLKAAFSADPAGFDPVRGPSGMSHVVIEQVYSTLMALDPDAKPYPELAESYQVSDGGLTYTFRLRRGVKFHNGDDLTAADVKFTFDRLRAPNSGYSYGAQVETIKSVDVVDPHTVQFRLTKVTGPFLIYMAFPGSSIVPKKLVESGLDLNAKPVGTGPFRFVSYEPRTAIKFERNPNYFEAGKPYVDAMEYRIISDITALTNALLSGVVNFSNEIPPKDFAKVKANPDLAALTLEGSRYNWLLPNNSKEPFNNPKIRQAVSLALDRKALVEGAFFGLATPIVGGVIPKWNWGFLDKQFVPPRGDPEKASALVVEAGYPNGFETTMTLPSSFPNIMAMGPIVQANLAKAGIRAKLGTMEIPRYWDEVWSTSKFDITMMYWLSPLADPDDFVTNNYHCGMAINVQKYCSTAMDGLLEQAKTSSALDARKGLYTKMQELSMQDMPIVPLVNGWLLIGHTKKLKNYRPMRTGFLKTLKDAWIES</sequence>
<dbReference type="PANTHER" id="PTHR30290:SF9">
    <property type="entry name" value="OLIGOPEPTIDE-BINDING PROTEIN APPA"/>
    <property type="match status" value="1"/>
</dbReference>
<feature type="domain" description="Solute-binding protein family 5" evidence="5">
    <location>
        <begin position="101"/>
        <end position="456"/>
    </location>
</feature>
<gene>
    <name evidence="7" type="ORF">E6G98_05835</name>
    <name evidence="6" type="ORF">E6G99_10895</name>
</gene>
<dbReference type="Proteomes" id="UP000315217">
    <property type="component" value="Unassembled WGS sequence"/>
</dbReference>
<dbReference type="SUPFAM" id="SSF53850">
    <property type="entry name" value="Periplasmic binding protein-like II"/>
    <property type="match status" value="1"/>
</dbReference>
<evidence type="ECO:0000313" key="8">
    <source>
        <dbReference type="Proteomes" id="UP000315217"/>
    </source>
</evidence>
<dbReference type="PANTHER" id="PTHR30290">
    <property type="entry name" value="PERIPLASMIC BINDING COMPONENT OF ABC TRANSPORTER"/>
    <property type="match status" value="1"/>
</dbReference>
<dbReference type="PIRSF" id="PIRSF002741">
    <property type="entry name" value="MppA"/>
    <property type="match status" value="1"/>
</dbReference>